<gene>
    <name evidence="1" type="ORF">SK128_024299</name>
</gene>
<dbReference type="Proteomes" id="UP001381693">
    <property type="component" value="Unassembled WGS sequence"/>
</dbReference>
<protein>
    <submittedName>
        <fullName evidence="1">Uncharacterized protein</fullName>
    </submittedName>
</protein>
<name>A0AAN9ABR7_HALRR</name>
<accession>A0AAN9ABR7</accession>
<evidence type="ECO:0000313" key="2">
    <source>
        <dbReference type="Proteomes" id="UP001381693"/>
    </source>
</evidence>
<dbReference type="AlphaFoldDB" id="A0AAN9ABR7"/>
<dbReference type="EMBL" id="JAXCGZ010007952">
    <property type="protein sequence ID" value="KAK7078202.1"/>
    <property type="molecule type" value="Genomic_DNA"/>
</dbReference>
<sequence length="61" mass="6948">MRTPTTTESSLEGEVEGVEEVILLEEEEEEVEDDPPTEDFPPRFKPALEVPLLLFINGIYK</sequence>
<reference evidence="1 2" key="1">
    <citation type="submission" date="2023-11" db="EMBL/GenBank/DDBJ databases">
        <title>Halocaridina rubra genome assembly.</title>
        <authorList>
            <person name="Smith C."/>
        </authorList>
    </citation>
    <scope>NUCLEOTIDE SEQUENCE [LARGE SCALE GENOMIC DNA]</scope>
    <source>
        <strain evidence="1">EP-1</strain>
        <tissue evidence="1">Whole</tissue>
    </source>
</reference>
<proteinExistence type="predicted"/>
<comment type="caution">
    <text evidence="1">The sequence shown here is derived from an EMBL/GenBank/DDBJ whole genome shotgun (WGS) entry which is preliminary data.</text>
</comment>
<organism evidence="1 2">
    <name type="scientific">Halocaridina rubra</name>
    <name type="common">Hawaiian red shrimp</name>
    <dbReference type="NCBI Taxonomy" id="373956"/>
    <lineage>
        <taxon>Eukaryota</taxon>
        <taxon>Metazoa</taxon>
        <taxon>Ecdysozoa</taxon>
        <taxon>Arthropoda</taxon>
        <taxon>Crustacea</taxon>
        <taxon>Multicrustacea</taxon>
        <taxon>Malacostraca</taxon>
        <taxon>Eumalacostraca</taxon>
        <taxon>Eucarida</taxon>
        <taxon>Decapoda</taxon>
        <taxon>Pleocyemata</taxon>
        <taxon>Caridea</taxon>
        <taxon>Atyoidea</taxon>
        <taxon>Atyidae</taxon>
        <taxon>Halocaridina</taxon>
    </lineage>
</organism>
<keyword evidence="2" id="KW-1185">Reference proteome</keyword>
<evidence type="ECO:0000313" key="1">
    <source>
        <dbReference type="EMBL" id="KAK7078202.1"/>
    </source>
</evidence>